<evidence type="ECO:0000259" key="2">
    <source>
        <dbReference type="PROSITE" id="PS50132"/>
    </source>
</evidence>
<dbReference type="EMBL" id="CAJVPS010000904">
    <property type="protein sequence ID" value="CAG8514734.1"/>
    <property type="molecule type" value="Genomic_DNA"/>
</dbReference>
<dbReference type="Pfam" id="PF00615">
    <property type="entry name" value="RGS"/>
    <property type="match status" value="1"/>
</dbReference>
<keyword evidence="1" id="KW-0812">Transmembrane</keyword>
<feature type="domain" description="RGS" evidence="2">
    <location>
        <begin position="380"/>
        <end position="444"/>
    </location>
</feature>
<keyword evidence="1" id="KW-1133">Transmembrane helix</keyword>
<feature type="transmembrane region" description="Helical" evidence="1">
    <location>
        <begin position="193"/>
        <end position="212"/>
    </location>
</feature>
<dbReference type="InterPro" id="IPR036305">
    <property type="entry name" value="RGS_sf"/>
</dbReference>
<keyword evidence="4" id="KW-1185">Reference proteome</keyword>
<dbReference type="PROSITE" id="PS50132">
    <property type="entry name" value="RGS"/>
    <property type="match status" value="1"/>
</dbReference>
<evidence type="ECO:0000313" key="4">
    <source>
        <dbReference type="Proteomes" id="UP000789508"/>
    </source>
</evidence>
<proteinExistence type="predicted"/>
<dbReference type="InterPro" id="IPR044926">
    <property type="entry name" value="RGS_subdomain_2"/>
</dbReference>
<dbReference type="Gene3D" id="1.10.167.10">
    <property type="entry name" value="Regulator of G-protein Signalling 4, domain 2"/>
    <property type="match status" value="1"/>
</dbReference>
<dbReference type="InterPro" id="IPR016137">
    <property type="entry name" value="RGS"/>
</dbReference>
<gene>
    <name evidence="3" type="ORF">ALEPTO_LOCUS4157</name>
</gene>
<dbReference type="AlphaFoldDB" id="A0A9N9A1H5"/>
<feature type="transmembrane region" description="Helical" evidence="1">
    <location>
        <begin position="84"/>
        <end position="107"/>
    </location>
</feature>
<dbReference type="OrthoDB" id="196547at2759"/>
<evidence type="ECO:0000313" key="3">
    <source>
        <dbReference type="EMBL" id="CAG8514734.1"/>
    </source>
</evidence>
<feature type="transmembrane region" description="Helical" evidence="1">
    <location>
        <begin position="127"/>
        <end position="149"/>
    </location>
</feature>
<dbReference type="Proteomes" id="UP000789508">
    <property type="component" value="Unassembled WGS sequence"/>
</dbReference>
<evidence type="ECO:0000256" key="1">
    <source>
        <dbReference type="SAM" id="Phobius"/>
    </source>
</evidence>
<feature type="transmembrane region" description="Helical" evidence="1">
    <location>
        <begin position="161"/>
        <end position="181"/>
    </location>
</feature>
<protein>
    <submittedName>
        <fullName evidence="3">288_t:CDS:1</fullName>
    </submittedName>
</protein>
<name>A0A9N9A1H5_9GLOM</name>
<keyword evidence="1" id="KW-0472">Membrane</keyword>
<accession>A0A9N9A1H5</accession>
<comment type="caution">
    <text evidence="3">The sequence shown here is derived from an EMBL/GenBank/DDBJ whole genome shotgun (WGS) entry which is preliminary data.</text>
</comment>
<sequence>MSKAYPERNYSTYSLGGAATSTARFGGAATPTKIRFGGVNTPTTPRFRDNVKLEFSEKGNDGVNDDDSVMDRFRRLKHRATDKWLARYILYPTMGVTFLLTLVLQIVSPELSINPINKVCWIGYESIPLLVFLGFFIIIVCPILCYLLYGIRDAYGVRNELIITIVAGAMAYIGFILFETVLNRYIPYFGSYLFAWIVLIMCHTFSITIPLLRTFKLRPKSIITGLRTSRVNSLESRNSEIMTNSRKYAQFMDVLGNSQQFEKYKECVAACFCTELILFLEEYQFLKLRVAQCCDPDIDMITSQQDDEESIQDDETIQEPEEIHVRNSNSKEYFIFSETRNVTRPPTPLPPLLLSTPCTISIVETISAAKWIPFPVHELRDDYLTFYETFFDQNSDLAINLRGSILTSVKLMIENDQFEISMFEKAREEVLALLYRNTYDRFLRMYGGGSSVSYGQNK</sequence>
<dbReference type="SUPFAM" id="SSF48097">
    <property type="entry name" value="Regulator of G-protein signaling, RGS"/>
    <property type="match status" value="1"/>
</dbReference>
<organism evidence="3 4">
    <name type="scientific">Ambispora leptoticha</name>
    <dbReference type="NCBI Taxonomy" id="144679"/>
    <lineage>
        <taxon>Eukaryota</taxon>
        <taxon>Fungi</taxon>
        <taxon>Fungi incertae sedis</taxon>
        <taxon>Mucoromycota</taxon>
        <taxon>Glomeromycotina</taxon>
        <taxon>Glomeromycetes</taxon>
        <taxon>Archaeosporales</taxon>
        <taxon>Ambisporaceae</taxon>
        <taxon>Ambispora</taxon>
    </lineage>
</organism>
<reference evidence="3" key="1">
    <citation type="submission" date="2021-06" db="EMBL/GenBank/DDBJ databases">
        <authorList>
            <person name="Kallberg Y."/>
            <person name="Tangrot J."/>
            <person name="Rosling A."/>
        </authorList>
    </citation>
    <scope>NUCLEOTIDE SEQUENCE</scope>
    <source>
        <strain evidence="3">FL130A</strain>
    </source>
</reference>